<dbReference type="AlphaFoldDB" id="A0A6P1SZG8"/>
<sequence length="186" mass="19587">MVKYSVLALCGALLAGCAGTSEISRSDSGQVGWNVTDVAVTVPAALSVSTDPDTRFPDRDIVWWEDPDGDRKAQVADLIDVAATRAISGLGGQPVVLQVEVDHFHAVTPKARAGGLFSFHDILLHVTPVDAASGAPVGETVDMQITRNALAGNRAKRAMARGETQRARISAEITAQMARYLAKHGG</sequence>
<dbReference type="Proteomes" id="UP000464495">
    <property type="component" value="Chromosome"/>
</dbReference>
<protein>
    <recommendedName>
        <fullName evidence="3">Lipoprotein</fullName>
    </recommendedName>
</protein>
<dbReference type="PROSITE" id="PS51257">
    <property type="entry name" value="PROKAR_LIPOPROTEIN"/>
    <property type="match status" value="1"/>
</dbReference>
<dbReference type="Pfam" id="PF20569">
    <property type="entry name" value="DUF6778"/>
    <property type="match status" value="1"/>
</dbReference>
<proteinExistence type="predicted"/>
<evidence type="ECO:0000313" key="1">
    <source>
        <dbReference type="EMBL" id="QHQ35868.1"/>
    </source>
</evidence>
<evidence type="ECO:0008006" key="3">
    <source>
        <dbReference type="Google" id="ProtNLM"/>
    </source>
</evidence>
<dbReference type="RefSeq" id="WP_161862426.1">
    <property type="nucleotide sequence ID" value="NZ_CP046620.1"/>
</dbReference>
<organism evidence="1 2">
    <name type="scientific">Algicella marina</name>
    <dbReference type="NCBI Taxonomy" id="2683284"/>
    <lineage>
        <taxon>Bacteria</taxon>
        <taxon>Pseudomonadati</taxon>
        <taxon>Pseudomonadota</taxon>
        <taxon>Alphaproteobacteria</taxon>
        <taxon>Rhodobacterales</taxon>
        <taxon>Paracoccaceae</taxon>
        <taxon>Algicella</taxon>
    </lineage>
</organism>
<dbReference type="KEGG" id="amaq:GO499_12130"/>
<reference evidence="1 2" key="1">
    <citation type="submission" date="2019-12" db="EMBL/GenBank/DDBJ databases">
        <title>Complete genome sequence of Algicella marina strain 9Alg 56(T) isolated from the red alga Tichocarpus crinitus.</title>
        <authorList>
            <person name="Kim S.-G."/>
            <person name="Nedashkovskaya O.I."/>
        </authorList>
    </citation>
    <scope>NUCLEOTIDE SEQUENCE [LARGE SCALE GENOMIC DNA]</scope>
    <source>
        <strain evidence="1 2">9Alg 56</strain>
    </source>
</reference>
<name>A0A6P1SZG8_9RHOB</name>
<accession>A0A6P1SZG8</accession>
<gene>
    <name evidence="1" type="ORF">GO499_12130</name>
</gene>
<keyword evidence="2" id="KW-1185">Reference proteome</keyword>
<evidence type="ECO:0000313" key="2">
    <source>
        <dbReference type="Proteomes" id="UP000464495"/>
    </source>
</evidence>
<dbReference type="EMBL" id="CP046620">
    <property type="protein sequence ID" value="QHQ35868.1"/>
    <property type="molecule type" value="Genomic_DNA"/>
</dbReference>
<dbReference type="InterPro" id="IPR046705">
    <property type="entry name" value="DUF6778"/>
</dbReference>